<dbReference type="SUPFAM" id="SSF51905">
    <property type="entry name" value="FAD/NAD(P)-binding domain"/>
    <property type="match status" value="1"/>
</dbReference>
<keyword evidence="2" id="KW-0560">Oxidoreductase</keyword>
<sequence length="335" mass="36739">MDSINRRSFLHKTAYTLSGLALSSSLSGFDMAQHEIELSLFDVIIVGGSYSGLAAALTLGRSQRKVLIIDSGSPCNKVAPHSHNFLTQDSRRPSDIAHTAKQDVMKYPTVSWLDDRVTASKFQNNAFTIQTANNNKIQGKRVLFATGIRDIMPELPGFSACWGKSVLHCPYCHGYEFKGKKIGILGDANTASHYALLVKNYSPDIQIFSPQKDKFDTAQQAALTRNNIEIITNPIRKIQHEDGWLNTVELDNGQKIARDVLYTRPQSEQHCSIPSQLGCELTEQGLIKTNSNQQTTVRGIYACGDNSAFRSIPIAVATGSTAGAAINMDLAIESF</sequence>
<dbReference type="InterPro" id="IPR050097">
    <property type="entry name" value="Ferredoxin-NADP_redctase_2"/>
</dbReference>
<evidence type="ECO:0000313" key="4">
    <source>
        <dbReference type="EMBL" id="MBL1408490.1"/>
    </source>
</evidence>
<keyword evidence="1" id="KW-0285">Flavoprotein</keyword>
<dbReference type="Proteomes" id="UP000625283">
    <property type="component" value="Unassembled WGS sequence"/>
</dbReference>
<keyword evidence="5" id="KW-1185">Reference proteome</keyword>
<organism evidence="4 5">
    <name type="scientific">Sphingobacterium faecale</name>
    <dbReference type="NCBI Taxonomy" id="2803775"/>
    <lineage>
        <taxon>Bacteria</taxon>
        <taxon>Pseudomonadati</taxon>
        <taxon>Bacteroidota</taxon>
        <taxon>Sphingobacteriia</taxon>
        <taxon>Sphingobacteriales</taxon>
        <taxon>Sphingobacteriaceae</taxon>
        <taxon>Sphingobacterium</taxon>
    </lineage>
</organism>
<accession>A0ABS1R2G3</accession>
<dbReference type="PANTHER" id="PTHR48105">
    <property type="entry name" value="THIOREDOXIN REDUCTASE 1-RELATED-RELATED"/>
    <property type="match status" value="1"/>
</dbReference>
<evidence type="ECO:0000256" key="2">
    <source>
        <dbReference type="ARBA" id="ARBA00023002"/>
    </source>
</evidence>
<dbReference type="PRINTS" id="PR00469">
    <property type="entry name" value="PNDRDTASEII"/>
</dbReference>
<feature type="domain" description="FAD/NAD(P)-binding" evidence="3">
    <location>
        <begin position="41"/>
        <end position="319"/>
    </location>
</feature>
<comment type="caution">
    <text evidence="4">The sequence shown here is derived from an EMBL/GenBank/DDBJ whole genome shotgun (WGS) entry which is preliminary data.</text>
</comment>
<dbReference type="EMBL" id="JAERTY010000003">
    <property type="protein sequence ID" value="MBL1408490.1"/>
    <property type="molecule type" value="Genomic_DNA"/>
</dbReference>
<dbReference type="RefSeq" id="WP_202102247.1">
    <property type="nucleotide sequence ID" value="NZ_JAERTY010000003.1"/>
</dbReference>
<evidence type="ECO:0000259" key="3">
    <source>
        <dbReference type="Pfam" id="PF07992"/>
    </source>
</evidence>
<dbReference type="Pfam" id="PF07992">
    <property type="entry name" value="Pyr_redox_2"/>
    <property type="match status" value="1"/>
</dbReference>
<name>A0ABS1R2G3_9SPHI</name>
<evidence type="ECO:0000313" key="5">
    <source>
        <dbReference type="Proteomes" id="UP000625283"/>
    </source>
</evidence>
<gene>
    <name evidence="4" type="ORF">JKG61_06970</name>
</gene>
<protein>
    <submittedName>
        <fullName evidence="4">NAD(P)/FAD-dependent oxidoreductase</fullName>
    </submittedName>
</protein>
<reference evidence="4 5" key="1">
    <citation type="submission" date="2021-01" db="EMBL/GenBank/DDBJ databases">
        <title>C459-1 draft genome sequence.</title>
        <authorList>
            <person name="Zhang X.-F."/>
        </authorList>
    </citation>
    <scope>NUCLEOTIDE SEQUENCE [LARGE SCALE GENOMIC DNA]</scope>
    <source>
        <strain evidence="5">C459-1</strain>
    </source>
</reference>
<proteinExistence type="predicted"/>
<evidence type="ECO:0000256" key="1">
    <source>
        <dbReference type="ARBA" id="ARBA00022630"/>
    </source>
</evidence>
<dbReference type="InterPro" id="IPR036188">
    <property type="entry name" value="FAD/NAD-bd_sf"/>
</dbReference>
<dbReference type="Gene3D" id="3.50.50.60">
    <property type="entry name" value="FAD/NAD(P)-binding domain"/>
    <property type="match status" value="2"/>
</dbReference>
<dbReference type="InterPro" id="IPR023753">
    <property type="entry name" value="FAD/NAD-binding_dom"/>
</dbReference>
<dbReference type="PRINTS" id="PR00368">
    <property type="entry name" value="FADPNR"/>
</dbReference>